<keyword evidence="1" id="KW-0175">Coiled coil</keyword>
<reference evidence="2 3" key="1">
    <citation type="submission" date="2016-06" db="EMBL/GenBank/DDBJ databases">
        <title>Draft genome of Moraxella atlantae CCUG 59586.</title>
        <authorList>
            <person name="Salva-Serra F."/>
            <person name="Engstrom-Jakobsson H."/>
            <person name="Thorell K."/>
            <person name="Gonzales-Siles L."/>
            <person name="Karlsson R."/>
            <person name="Boulund F."/>
            <person name="Engstrand L."/>
            <person name="Kristiansson E."/>
            <person name="Moore E."/>
        </authorList>
    </citation>
    <scope>NUCLEOTIDE SEQUENCE [LARGE SCALE GENOMIC DNA]</scope>
    <source>
        <strain evidence="2 3">CCUG 59586</strain>
    </source>
</reference>
<dbReference type="EMBL" id="LZNA01000021">
    <property type="protein sequence ID" value="OBX82788.1"/>
    <property type="molecule type" value="Genomic_DNA"/>
</dbReference>
<sequence>MATLEQQIAQKQDELARLKEKAQKQENAQKIVIGGMVLSVARKNPQFAQNLLSMIDREVNRDTDKKRLESVISDLQQVISNANNQPQPVQIQNNP</sequence>
<evidence type="ECO:0000256" key="1">
    <source>
        <dbReference type="SAM" id="Coils"/>
    </source>
</evidence>
<dbReference type="AlphaFoldDB" id="A0A1B8QHB9"/>
<comment type="caution">
    <text evidence="2">The sequence shown here is derived from an EMBL/GenBank/DDBJ whole genome shotgun (WGS) entry which is preliminary data.</text>
</comment>
<protein>
    <recommendedName>
        <fullName evidence="4">Mobilization protein</fullName>
    </recommendedName>
</protein>
<name>A0A1B8QHB9_9GAMM</name>
<evidence type="ECO:0000313" key="2">
    <source>
        <dbReference type="EMBL" id="OBX82788.1"/>
    </source>
</evidence>
<proteinExistence type="predicted"/>
<organism evidence="2 3">
    <name type="scientific">Faucicola atlantae</name>
    <dbReference type="NCBI Taxonomy" id="34059"/>
    <lineage>
        <taxon>Bacteria</taxon>
        <taxon>Pseudomonadati</taxon>
        <taxon>Pseudomonadota</taxon>
        <taxon>Gammaproteobacteria</taxon>
        <taxon>Moraxellales</taxon>
        <taxon>Moraxellaceae</taxon>
        <taxon>Faucicola</taxon>
    </lineage>
</organism>
<dbReference type="RefSeq" id="WP_067335682.1">
    <property type="nucleotide sequence ID" value="NZ_LZNA01000021.1"/>
</dbReference>
<evidence type="ECO:0000313" key="3">
    <source>
        <dbReference type="Proteomes" id="UP000092616"/>
    </source>
</evidence>
<keyword evidence="3" id="KW-1185">Reference proteome</keyword>
<dbReference type="Proteomes" id="UP000092616">
    <property type="component" value="Unassembled WGS sequence"/>
</dbReference>
<accession>A0A1B8QHB9</accession>
<evidence type="ECO:0008006" key="4">
    <source>
        <dbReference type="Google" id="ProtNLM"/>
    </source>
</evidence>
<gene>
    <name evidence="2" type="ORF">A9306_06015</name>
</gene>
<feature type="coiled-coil region" evidence="1">
    <location>
        <begin position="1"/>
        <end position="28"/>
    </location>
</feature>